<evidence type="ECO:0000256" key="4">
    <source>
        <dbReference type="PROSITE-ProRule" id="PRU00335"/>
    </source>
</evidence>
<keyword evidence="3" id="KW-0804">Transcription</keyword>
<comment type="caution">
    <text evidence="7">The sequence shown here is derived from an EMBL/GenBank/DDBJ whole genome shotgun (WGS) entry which is preliminary data.</text>
</comment>
<feature type="DNA-binding region" description="H-T-H motif" evidence="4">
    <location>
        <begin position="36"/>
        <end position="55"/>
    </location>
</feature>
<dbReference type="PANTHER" id="PTHR30055">
    <property type="entry name" value="HTH-TYPE TRANSCRIPTIONAL REGULATOR RUTR"/>
    <property type="match status" value="1"/>
</dbReference>
<dbReference type="Gene3D" id="1.10.10.60">
    <property type="entry name" value="Homeodomain-like"/>
    <property type="match status" value="1"/>
</dbReference>
<evidence type="ECO:0000313" key="8">
    <source>
        <dbReference type="Proteomes" id="UP001597216"/>
    </source>
</evidence>
<protein>
    <submittedName>
        <fullName evidence="7">TetR/AcrR family transcriptional regulator</fullName>
    </submittedName>
</protein>
<dbReference type="PROSITE" id="PS50977">
    <property type="entry name" value="HTH_TETR_2"/>
    <property type="match status" value="1"/>
</dbReference>
<evidence type="ECO:0000256" key="2">
    <source>
        <dbReference type="ARBA" id="ARBA00023125"/>
    </source>
</evidence>
<feature type="compositionally biased region" description="Basic and acidic residues" evidence="5">
    <location>
        <begin position="205"/>
        <end position="216"/>
    </location>
</feature>
<dbReference type="Proteomes" id="UP001597216">
    <property type="component" value="Unassembled WGS sequence"/>
</dbReference>
<evidence type="ECO:0000256" key="3">
    <source>
        <dbReference type="ARBA" id="ARBA00023163"/>
    </source>
</evidence>
<name>A0ABW3T1S5_9CAUL</name>
<dbReference type="SUPFAM" id="SSF48498">
    <property type="entry name" value="Tetracyclin repressor-like, C-terminal domain"/>
    <property type="match status" value="1"/>
</dbReference>
<dbReference type="InterPro" id="IPR009057">
    <property type="entry name" value="Homeodomain-like_sf"/>
</dbReference>
<dbReference type="InterPro" id="IPR036271">
    <property type="entry name" value="Tet_transcr_reg_TetR-rel_C_sf"/>
</dbReference>
<dbReference type="InterPro" id="IPR001647">
    <property type="entry name" value="HTH_TetR"/>
</dbReference>
<evidence type="ECO:0000256" key="5">
    <source>
        <dbReference type="SAM" id="MobiDB-lite"/>
    </source>
</evidence>
<dbReference type="Gene3D" id="1.10.357.10">
    <property type="entry name" value="Tetracycline Repressor, domain 2"/>
    <property type="match status" value="1"/>
</dbReference>
<gene>
    <name evidence="7" type="ORF">ACFQ27_09460</name>
</gene>
<accession>A0ABW3T1S5</accession>
<dbReference type="RefSeq" id="WP_377353414.1">
    <property type="nucleotide sequence ID" value="NZ_JBHTLQ010000017.1"/>
</dbReference>
<sequence length="216" mass="24379">MIPPAPTVGVRLTERHQRLVEEMEAIFLSEGFRDLTVNDLAARLRCSKRTLYELAPTKQEIVLLVMERWLARVRYMGSLAAAEKLDPADRMQAYLTPGVTESAMASSRFVEDVQSLRPATLLLEAHQRERINVLREIVENGVRSGRFRPVHAHLVAEMCLASIARFNQPEFLRDAGLSFSEAFSELYQILTEGLAPRSGTRRGRRDTSRPSASEKA</sequence>
<dbReference type="PANTHER" id="PTHR30055:SF234">
    <property type="entry name" value="HTH-TYPE TRANSCRIPTIONAL REGULATOR BETI"/>
    <property type="match status" value="1"/>
</dbReference>
<dbReference type="Pfam" id="PF00440">
    <property type="entry name" value="TetR_N"/>
    <property type="match status" value="1"/>
</dbReference>
<evidence type="ECO:0000256" key="1">
    <source>
        <dbReference type="ARBA" id="ARBA00023015"/>
    </source>
</evidence>
<proteinExistence type="predicted"/>
<evidence type="ECO:0000259" key="6">
    <source>
        <dbReference type="PROSITE" id="PS50977"/>
    </source>
</evidence>
<feature type="region of interest" description="Disordered" evidence="5">
    <location>
        <begin position="196"/>
        <end position="216"/>
    </location>
</feature>
<organism evidence="7 8">
    <name type="scientific">Phenylobacterium conjunctum</name>
    <dbReference type="NCBI Taxonomy" id="1298959"/>
    <lineage>
        <taxon>Bacteria</taxon>
        <taxon>Pseudomonadati</taxon>
        <taxon>Pseudomonadota</taxon>
        <taxon>Alphaproteobacteria</taxon>
        <taxon>Caulobacterales</taxon>
        <taxon>Caulobacteraceae</taxon>
        <taxon>Phenylobacterium</taxon>
    </lineage>
</organism>
<dbReference type="EMBL" id="JBHTLQ010000017">
    <property type="protein sequence ID" value="MFD1190806.1"/>
    <property type="molecule type" value="Genomic_DNA"/>
</dbReference>
<feature type="domain" description="HTH tetR-type" evidence="6">
    <location>
        <begin position="13"/>
        <end position="73"/>
    </location>
</feature>
<evidence type="ECO:0000313" key="7">
    <source>
        <dbReference type="EMBL" id="MFD1190806.1"/>
    </source>
</evidence>
<keyword evidence="2 4" id="KW-0238">DNA-binding</keyword>
<dbReference type="SUPFAM" id="SSF46689">
    <property type="entry name" value="Homeodomain-like"/>
    <property type="match status" value="1"/>
</dbReference>
<reference evidence="8" key="1">
    <citation type="journal article" date="2019" name="Int. J. Syst. Evol. Microbiol.">
        <title>The Global Catalogue of Microorganisms (GCM) 10K type strain sequencing project: providing services to taxonomists for standard genome sequencing and annotation.</title>
        <authorList>
            <consortium name="The Broad Institute Genomics Platform"/>
            <consortium name="The Broad Institute Genome Sequencing Center for Infectious Disease"/>
            <person name="Wu L."/>
            <person name="Ma J."/>
        </authorList>
    </citation>
    <scope>NUCLEOTIDE SEQUENCE [LARGE SCALE GENOMIC DNA]</scope>
    <source>
        <strain evidence="8">CCUG 55074</strain>
    </source>
</reference>
<dbReference type="InterPro" id="IPR050109">
    <property type="entry name" value="HTH-type_TetR-like_transc_reg"/>
</dbReference>
<keyword evidence="1" id="KW-0805">Transcription regulation</keyword>
<keyword evidence="8" id="KW-1185">Reference proteome</keyword>